<feature type="domain" description="Amine oxidase" evidence="5">
    <location>
        <begin position="14"/>
        <end position="446"/>
    </location>
</feature>
<evidence type="ECO:0000256" key="3">
    <source>
        <dbReference type="ARBA" id="ARBA00023002"/>
    </source>
</evidence>
<comment type="cofactor">
    <cofactor evidence="1">
        <name>FAD</name>
        <dbReference type="ChEBI" id="CHEBI:57692"/>
    </cofactor>
</comment>
<protein>
    <submittedName>
        <fullName evidence="6">Monoamine oxidase</fullName>
    </submittedName>
</protein>
<keyword evidence="7" id="KW-1185">Reference proteome</keyword>
<dbReference type="InterPro" id="IPR001613">
    <property type="entry name" value="Flavin_amine_oxidase"/>
</dbReference>
<dbReference type="Gene3D" id="1.10.405.10">
    <property type="entry name" value="Guanine Nucleotide Dissociation Inhibitor, domain 1"/>
    <property type="match status" value="1"/>
</dbReference>
<reference evidence="6 7" key="1">
    <citation type="submission" date="2018-03" db="EMBL/GenBank/DDBJ databases">
        <title>Genomic Encyclopedia of Archaeal and Bacterial Type Strains, Phase II (KMG-II): from individual species to whole genera.</title>
        <authorList>
            <person name="Goeker M."/>
        </authorList>
    </citation>
    <scope>NUCLEOTIDE SEQUENCE [LARGE SCALE GENOMIC DNA]</scope>
    <source>
        <strain evidence="6 7">DSM 43146</strain>
    </source>
</reference>
<dbReference type="Proteomes" id="UP000239415">
    <property type="component" value="Unassembled WGS sequence"/>
</dbReference>
<accession>A0A2T0K0Z0</accession>
<organism evidence="6 7">
    <name type="scientific">Actinoplanes italicus</name>
    <dbReference type="NCBI Taxonomy" id="113567"/>
    <lineage>
        <taxon>Bacteria</taxon>
        <taxon>Bacillati</taxon>
        <taxon>Actinomycetota</taxon>
        <taxon>Actinomycetes</taxon>
        <taxon>Micromonosporales</taxon>
        <taxon>Micromonosporaceae</taxon>
        <taxon>Actinoplanes</taxon>
    </lineage>
</organism>
<dbReference type="OrthoDB" id="337830at2"/>
<dbReference type="EMBL" id="PVMZ01000019">
    <property type="protein sequence ID" value="PRX16457.1"/>
    <property type="molecule type" value="Genomic_DNA"/>
</dbReference>
<dbReference type="InterPro" id="IPR050703">
    <property type="entry name" value="Flavin_MAO"/>
</dbReference>
<comment type="caution">
    <text evidence="6">The sequence shown here is derived from an EMBL/GenBank/DDBJ whole genome shotgun (WGS) entry which is preliminary data.</text>
</comment>
<evidence type="ECO:0000313" key="7">
    <source>
        <dbReference type="Proteomes" id="UP000239415"/>
    </source>
</evidence>
<dbReference type="SUPFAM" id="SSF54373">
    <property type="entry name" value="FAD-linked reductases, C-terminal domain"/>
    <property type="match status" value="1"/>
</dbReference>
<dbReference type="InterPro" id="IPR036188">
    <property type="entry name" value="FAD/NAD-bd_sf"/>
</dbReference>
<dbReference type="InterPro" id="IPR002937">
    <property type="entry name" value="Amino_oxidase"/>
</dbReference>
<evidence type="ECO:0000259" key="5">
    <source>
        <dbReference type="Pfam" id="PF01593"/>
    </source>
</evidence>
<dbReference type="AlphaFoldDB" id="A0A2T0K0Z0"/>
<evidence type="ECO:0000256" key="1">
    <source>
        <dbReference type="ARBA" id="ARBA00001974"/>
    </source>
</evidence>
<dbReference type="GO" id="GO:0016491">
    <property type="term" value="F:oxidoreductase activity"/>
    <property type="evidence" value="ECO:0007669"/>
    <property type="project" value="UniProtKB-KW"/>
</dbReference>
<feature type="binding site" evidence="4">
    <location>
        <begin position="34"/>
        <end position="35"/>
    </location>
    <ligand>
        <name>FAD</name>
        <dbReference type="ChEBI" id="CHEBI:57692"/>
    </ligand>
</feature>
<evidence type="ECO:0000313" key="6">
    <source>
        <dbReference type="EMBL" id="PRX16457.1"/>
    </source>
</evidence>
<dbReference type="PRINTS" id="PR00757">
    <property type="entry name" value="AMINEOXDASEF"/>
</dbReference>
<gene>
    <name evidence="6" type="ORF">CLV67_11938</name>
</gene>
<comment type="similarity">
    <text evidence="2">Belongs to the flavin monoamine oxidase family.</text>
</comment>
<evidence type="ECO:0000256" key="4">
    <source>
        <dbReference type="PIRSR" id="PIRSR601613-1"/>
    </source>
</evidence>
<dbReference type="PANTHER" id="PTHR43563:SF1">
    <property type="entry name" value="AMINE OXIDASE [FLAVIN-CONTAINING] B"/>
    <property type="match status" value="1"/>
</dbReference>
<dbReference type="Pfam" id="PF01593">
    <property type="entry name" value="Amino_oxidase"/>
    <property type="match status" value="1"/>
</dbReference>
<sequence>MHHHVEVVVVGAGLAGLACARELSRREIGVIVCEARDRVGGRVDSVLIDGERVELGGQFAGPGQDRVHALAAELGVPVFRTHTAGVHLVEHESGRTGRFRGVVPRLSPAAMLDFAQAEARFERLARTVDPEVPWRGPAADRLDGVTLESWIRRTLLTPAGRRLFALATRLLWACEPAELSLLHALFYVRAAGGLRAVMATDGGAQQDMLDGGAHLLAVRMARDLGDRVRLGMPIRRIAQDDAGVVVTAASGVSVRADQVVVAVPPTLAGRIVHEPALPAARDALTQRLAMGSTIKCMIVYAAPFWRDAGLSGHALSLRGPLAAVADSGSPAGRHGVLAGVLEGAVARRLAGRSAEERRGLVLDELVRLFGPAAARPVAYVERDWNSEEYTRGAYAALFPPGAWTAYGPALRAPAGRVHWAGAETATRWYGYMDGAIRSGEDAAAAVAPRVTGGRTPVSG</sequence>
<dbReference type="Gene3D" id="3.90.660.10">
    <property type="match status" value="1"/>
</dbReference>
<dbReference type="PANTHER" id="PTHR43563">
    <property type="entry name" value="AMINE OXIDASE"/>
    <property type="match status" value="1"/>
</dbReference>
<proteinExistence type="inferred from homology"/>
<keyword evidence="3" id="KW-0560">Oxidoreductase</keyword>
<evidence type="ECO:0000256" key="2">
    <source>
        <dbReference type="ARBA" id="ARBA00005995"/>
    </source>
</evidence>
<dbReference type="SUPFAM" id="SSF51905">
    <property type="entry name" value="FAD/NAD(P)-binding domain"/>
    <property type="match status" value="1"/>
</dbReference>
<feature type="binding site" evidence="4">
    <location>
        <position position="423"/>
    </location>
    <ligand>
        <name>FAD</name>
        <dbReference type="ChEBI" id="CHEBI:57692"/>
    </ligand>
</feature>
<name>A0A2T0K0Z0_9ACTN</name>
<dbReference type="Gene3D" id="3.50.50.60">
    <property type="entry name" value="FAD/NAD(P)-binding domain"/>
    <property type="match status" value="1"/>
</dbReference>